<keyword evidence="1" id="KW-0175">Coiled coil</keyword>
<evidence type="ECO:0000313" key="3">
    <source>
        <dbReference type="EMBL" id="CAD8060237.1"/>
    </source>
</evidence>
<keyword evidence="4" id="KW-1185">Reference proteome</keyword>
<evidence type="ECO:0000313" key="4">
    <source>
        <dbReference type="Proteomes" id="UP000688137"/>
    </source>
</evidence>
<feature type="compositionally biased region" description="Low complexity" evidence="2">
    <location>
        <begin position="511"/>
        <end position="521"/>
    </location>
</feature>
<gene>
    <name evidence="3" type="ORF">PPRIM_AZ9-3.1.T0300034</name>
</gene>
<sequence length="814" mass="95240">MSTARFKKTEFRIQEMQTEIDALMTQLQSNSKNVSSSQSEHLQMLIEDLHSTNFQTQELSKESDQLTDALYSQSDHDVILTQAQMKKIQGSLNQSLSITKQNLQNVEREIELIEKSLQAIQEQNKVYTESLSKFRDNLKMCDTQVVKVLDQNAYNNWNKIKQFFDVDIIQTSVPLGLIMKVQLYILKLTEACNSNSIKAKQQINEDLTALLIEINSQNQLFQNINLLEQYIMGILKSNNKVNLFIFIQKCMNSMHFNFCQIAQIFNQHNISYKIQQSISQEIGTKNQCLKSLQVKKSQFMIEMEKFKKQSKELTTQVAQLEKQLEKQIEAETQHLLAMYLRDKEQSISEIKKKYGKKYFDNMLSDVKQEFKKICLNQQVLYANSIEQAFLRVDVINSQLMNNKTKAQQLIQQYSQQKFKKASSVIIQLNGIDKREYLLELQQCKIQLLQIENKVERKMIIQDLDELLLQIQYQINDIKLRIQASNVPQKIRSDSIDTQRKTNRTIEHHRSQSQTPIQSPQIPVPQITLQLLNINLPINNPKEIFDSSEDPIKSNNSQLQLSFCENQSNKSKDQEKLSKTILVQFNSSSRITQQSNNIDSLTNSRNDENQNNQNNQQNQHQSNPQKKPQLKEVRNIMNNSEQIQNSLKSSRTKKETQQKQNNEFIQKNKLNILIYLKTQESDIAYDPILNYDHDPYTFGYRLFRIDNQLNIYKSQEEKINLENFENLEDLINQFTIKYTQLENIKDIEINNCSLTALKFQNIYESTLRHACVDSLALRHLRVRFFPFVFVGQQQSQLGLAVNKDDIQSLQKLFSK</sequence>
<evidence type="ECO:0000256" key="2">
    <source>
        <dbReference type="SAM" id="MobiDB-lite"/>
    </source>
</evidence>
<accession>A0A8S1KZ76</accession>
<feature type="compositionally biased region" description="Polar residues" evidence="2">
    <location>
        <begin position="591"/>
        <end position="603"/>
    </location>
</feature>
<dbReference type="Proteomes" id="UP000688137">
    <property type="component" value="Unassembled WGS sequence"/>
</dbReference>
<proteinExistence type="predicted"/>
<name>A0A8S1KZ76_PARPR</name>
<feature type="region of interest" description="Disordered" evidence="2">
    <location>
        <begin position="490"/>
        <end position="521"/>
    </location>
</feature>
<comment type="caution">
    <text evidence="3">The sequence shown here is derived from an EMBL/GenBank/DDBJ whole genome shotgun (WGS) entry which is preliminary data.</text>
</comment>
<dbReference type="OMA" id="MIEMEKF"/>
<feature type="coiled-coil region" evidence="1">
    <location>
        <begin position="6"/>
        <end position="33"/>
    </location>
</feature>
<feature type="coiled-coil region" evidence="1">
    <location>
        <begin position="96"/>
        <end position="137"/>
    </location>
</feature>
<feature type="compositionally biased region" description="Basic and acidic residues" evidence="2">
    <location>
        <begin position="490"/>
        <end position="509"/>
    </location>
</feature>
<feature type="coiled-coil region" evidence="1">
    <location>
        <begin position="289"/>
        <end position="330"/>
    </location>
</feature>
<reference evidence="3" key="1">
    <citation type="submission" date="2021-01" db="EMBL/GenBank/DDBJ databases">
        <authorList>
            <consortium name="Genoscope - CEA"/>
            <person name="William W."/>
        </authorList>
    </citation>
    <scope>NUCLEOTIDE SEQUENCE</scope>
</reference>
<evidence type="ECO:0000256" key="1">
    <source>
        <dbReference type="SAM" id="Coils"/>
    </source>
</evidence>
<feature type="compositionally biased region" description="Low complexity" evidence="2">
    <location>
        <begin position="608"/>
        <end position="624"/>
    </location>
</feature>
<protein>
    <submittedName>
        <fullName evidence="3">Uncharacterized protein</fullName>
    </submittedName>
</protein>
<organism evidence="3 4">
    <name type="scientific">Paramecium primaurelia</name>
    <dbReference type="NCBI Taxonomy" id="5886"/>
    <lineage>
        <taxon>Eukaryota</taxon>
        <taxon>Sar</taxon>
        <taxon>Alveolata</taxon>
        <taxon>Ciliophora</taxon>
        <taxon>Intramacronucleata</taxon>
        <taxon>Oligohymenophorea</taxon>
        <taxon>Peniculida</taxon>
        <taxon>Parameciidae</taxon>
        <taxon>Paramecium</taxon>
    </lineage>
</organism>
<dbReference type="EMBL" id="CAJJDM010000029">
    <property type="protein sequence ID" value="CAD8060237.1"/>
    <property type="molecule type" value="Genomic_DNA"/>
</dbReference>
<dbReference type="AlphaFoldDB" id="A0A8S1KZ76"/>
<feature type="coiled-coil region" evidence="1">
    <location>
        <begin position="396"/>
        <end position="453"/>
    </location>
</feature>
<feature type="region of interest" description="Disordered" evidence="2">
    <location>
        <begin position="591"/>
        <end position="628"/>
    </location>
</feature>